<name>A0A8I0S7F5_9MICO</name>
<dbReference type="EMBL" id="JADKRP010000001">
    <property type="protein sequence ID" value="MBF4630413.1"/>
    <property type="molecule type" value="Genomic_DNA"/>
</dbReference>
<keyword evidence="5" id="KW-1185">Reference proteome</keyword>
<dbReference type="SUPFAM" id="SSF52540">
    <property type="entry name" value="P-loop containing nucleoside triphosphate hydrolases"/>
    <property type="match status" value="1"/>
</dbReference>
<dbReference type="InterPro" id="IPR050921">
    <property type="entry name" value="T4SS_GSP_E_ATPase"/>
</dbReference>
<feature type="compositionally biased region" description="Low complexity" evidence="2">
    <location>
        <begin position="395"/>
        <end position="411"/>
    </location>
</feature>
<proteinExistence type="inferred from homology"/>
<feature type="region of interest" description="Disordered" evidence="2">
    <location>
        <begin position="390"/>
        <end position="411"/>
    </location>
</feature>
<dbReference type="InterPro" id="IPR027417">
    <property type="entry name" value="P-loop_NTPase"/>
</dbReference>
<comment type="similarity">
    <text evidence="1">Belongs to the GSP E family.</text>
</comment>
<organism evidence="4 5">
    <name type="scientific">Clavibacter phaseoli</name>
    <dbReference type="NCBI Taxonomy" id="1734031"/>
    <lineage>
        <taxon>Bacteria</taxon>
        <taxon>Bacillati</taxon>
        <taxon>Actinomycetota</taxon>
        <taxon>Actinomycetes</taxon>
        <taxon>Micrococcales</taxon>
        <taxon>Microbacteriaceae</taxon>
        <taxon>Clavibacter</taxon>
    </lineage>
</organism>
<evidence type="ECO:0000256" key="2">
    <source>
        <dbReference type="SAM" id="MobiDB-lite"/>
    </source>
</evidence>
<gene>
    <name evidence="4" type="ORF">ITJ42_04220</name>
</gene>
<evidence type="ECO:0000313" key="4">
    <source>
        <dbReference type="EMBL" id="MBF4630413.1"/>
    </source>
</evidence>
<protein>
    <submittedName>
        <fullName evidence="4">TadA family conjugal transfer-associated ATPase</fullName>
    </submittedName>
</protein>
<dbReference type="PANTHER" id="PTHR30486">
    <property type="entry name" value="TWITCHING MOTILITY PROTEIN PILT"/>
    <property type="match status" value="1"/>
</dbReference>
<reference evidence="4 5" key="1">
    <citation type="submission" date="2020-10" db="EMBL/GenBank/DDBJ databases">
        <title>Draft genome sequences of plant-associated actinobacteria.</title>
        <authorList>
            <person name="Tarlachkov S.V."/>
            <person name="Starodumova I.P."/>
            <person name="Dorofeeva L.V."/>
            <person name="Prisyazhnaya N.V."/>
            <person name="Roubtsova T.V."/>
            <person name="Chizhov V.N."/>
            <person name="Nadler S.A."/>
            <person name="Subbotin S.A."/>
            <person name="Evtushenko L.I."/>
        </authorList>
    </citation>
    <scope>NUCLEOTIDE SEQUENCE [LARGE SCALE GENOMIC DNA]</scope>
    <source>
        <strain evidence="4 5">VKM Ac-2886</strain>
    </source>
</reference>
<dbReference type="RefSeq" id="WP_194674485.1">
    <property type="nucleotide sequence ID" value="NZ_JADKRP010000001.1"/>
</dbReference>
<dbReference type="GO" id="GO:0016887">
    <property type="term" value="F:ATP hydrolysis activity"/>
    <property type="evidence" value="ECO:0007669"/>
    <property type="project" value="InterPro"/>
</dbReference>
<dbReference type="Gene3D" id="3.40.50.300">
    <property type="entry name" value="P-loop containing nucleotide triphosphate hydrolases"/>
    <property type="match status" value="1"/>
</dbReference>
<dbReference type="Proteomes" id="UP000634579">
    <property type="component" value="Unassembled WGS sequence"/>
</dbReference>
<dbReference type="InterPro" id="IPR001482">
    <property type="entry name" value="T2SS/T4SS_dom"/>
</dbReference>
<dbReference type="PANTHER" id="PTHR30486:SF6">
    <property type="entry name" value="TYPE IV PILUS RETRACTATION ATPASE PILT"/>
    <property type="match status" value="1"/>
</dbReference>
<feature type="domain" description="Bacterial type II secretion system protein E" evidence="3">
    <location>
        <begin position="81"/>
        <end position="358"/>
    </location>
</feature>
<comment type="caution">
    <text evidence="4">The sequence shown here is derived from an EMBL/GenBank/DDBJ whole genome shotgun (WGS) entry which is preliminary data.</text>
</comment>
<dbReference type="AlphaFoldDB" id="A0A8I0S7F5"/>
<evidence type="ECO:0000259" key="3">
    <source>
        <dbReference type="Pfam" id="PF00437"/>
    </source>
</evidence>
<evidence type="ECO:0000256" key="1">
    <source>
        <dbReference type="ARBA" id="ARBA00006611"/>
    </source>
</evidence>
<dbReference type="Pfam" id="PF00437">
    <property type="entry name" value="T2SSE"/>
    <property type="match status" value="1"/>
</dbReference>
<dbReference type="NCBIfam" id="TIGR03819">
    <property type="entry name" value="heli_sec_ATPase"/>
    <property type="match status" value="1"/>
</dbReference>
<dbReference type="CDD" id="cd01130">
    <property type="entry name" value="VirB11-like_ATPase"/>
    <property type="match status" value="1"/>
</dbReference>
<sequence>MVEWQASVVGRGVLPEEGARLRSAGGHGASPPVVTSAAFVPRARDPRGHDRGAGVVMALRAPAGVVGVEPASSPRRVPAALGPLAQLVRDPRTTDVFVNGDGGVWVDRGSGPERRPDVDLGGETAVRALAVRLAAEGGRHLDEAAPCVDVRLGDGMRIHAVLPPVSTRGTLLSIRLPSRARPTLDALDAAGAFPPGCRALLEEAVRRRTNLLITGAGGSGKTTLLGALLARADPSERIVLVEDVAELRVRHAHVVSLEARQANIEGSGELSLPRLVREALRMRPDRLVVGECRGSEIRELLGALNTGHDGGAGTLHANGVADVPARLEALGALAGMDAVTTARQAVSAIGLVIHLARTSRGRRVVAAGRLTTGDDGRLRVLPVRWAPDAVPGTRPAVSASPSAPDASGSLA</sequence>
<accession>A0A8I0S7F5</accession>
<dbReference type="Gene3D" id="3.30.450.90">
    <property type="match status" value="1"/>
</dbReference>
<dbReference type="InterPro" id="IPR022399">
    <property type="entry name" value="TadA-like_ATPase"/>
</dbReference>
<evidence type="ECO:0000313" key="5">
    <source>
        <dbReference type="Proteomes" id="UP000634579"/>
    </source>
</evidence>